<dbReference type="EMBL" id="VOFY01001914">
    <property type="protein sequence ID" value="KAA8577802.1"/>
    <property type="molecule type" value="Genomic_DNA"/>
</dbReference>
<evidence type="ECO:0000313" key="2">
    <source>
        <dbReference type="Proteomes" id="UP000327493"/>
    </source>
</evidence>
<sequence>MRKDWSWQFAGTNQLAPKHDITFFFCMDVACKYWPYLQRVCLDCPELQSLQNMRPFLSFLHAKAHDF</sequence>
<comment type="caution">
    <text evidence="1">The sequence shown here is derived from an EMBL/GenBank/DDBJ whole genome shotgun (WGS) entry which is preliminary data.</text>
</comment>
<evidence type="ECO:0000313" key="1">
    <source>
        <dbReference type="EMBL" id="KAA8577802.1"/>
    </source>
</evidence>
<feature type="non-terminal residue" evidence="1">
    <location>
        <position position="67"/>
    </location>
</feature>
<keyword evidence="2" id="KW-1185">Reference proteome</keyword>
<reference evidence="1 2" key="1">
    <citation type="submission" date="2019-08" db="EMBL/GenBank/DDBJ databases">
        <title>A chromosome-level genome assembly, high-density linkage maps, and genome scans reveal the genomic architecture of hybrid incompatibilities underlying speciation via character displacement in darters (Percidae: Etheostominae).</title>
        <authorList>
            <person name="Moran R.L."/>
            <person name="Catchen J.M."/>
            <person name="Fuller R.C."/>
        </authorList>
    </citation>
    <scope>NUCLEOTIDE SEQUENCE [LARGE SCALE GENOMIC DNA]</scope>
    <source>
        <strain evidence="1">EspeVRDwgs_2016</strain>
        <tissue evidence="1">Muscle</tissue>
    </source>
</reference>
<dbReference type="AlphaFoldDB" id="A0A5J5C7Q2"/>
<accession>A0A5J5C7Q2</accession>
<dbReference type="PANTHER" id="PTHR33104:SF2">
    <property type="entry name" value="CXC3 LIKE CYSTEINE CLUSTER DOMAIN-CONTAINING PROTEIN"/>
    <property type="match status" value="1"/>
</dbReference>
<dbReference type="Proteomes" id="UP000327493">
    <property type="component" value="Unassembled WGS sequence"/>
</dbReference>
<protein>
    <submittedName>
        <fullName evidence="1">Uncharacterized protein</fullName>
    </submittedName>
</protein>
<organism evidence="1 2">
    <name type="scientific">Etheostoma spectabile</name>
    <name type="common">orangethroat darter</name>
    <dbReference type="NCBI Taxonomy" id="54343"/>
    <lineage>
        <taxon>Eukaryota</taxon>
        <taxon>Metazoa</taxon>
        <taxon>Chordata</taxon>
        <taxon>Craniata</taxon>
        <taxon>Vertebrata</taxon>
        <taxon>Euteleostomi</taxon>
        <taxon>Actinopterygii</taxon>
        <taxon>Neopterygii</taxon>
        <taxon>Teleostei</taxon>
        <taxon>Neoteleostei</taxon>
        <taxon>Acanthomorphata</taxon>
        <taxon>Eupercaria</taxon>
        <taxon>Perciformes</taxon>
        <taxon>Percoidei</taxon>
        <taxon>Percidae</taxon>
        <taxon>Etheostomatinae</taxon>
        <taxon>Etheostoma</taxon>
    </lineage>
</organism>
<dbReference type="PANTHER" id="PTHR33104">
    <property type="entry name" value="SI:DKEY-29D5.2"/>
    <property type="match status" value="1"/>
</dbReference>
<proteinExistence type="predicted"/>
<name>A0A5J5C7Q2_9PERO</name>
<gene>
    <name evidence="1" type="ORF">FQN60_000139</name>
</gene>